<evidence type="ECO:0000313" key="3">
    <source>
        <dbReference type="Proteomes" id="UP000604241"/>
    </source>
</evidence>
<gene>
    <name evidence="2" type="ORF">H9657_15585</name>
</gene>
<keyword evidence="3" id="KW-1185">Reference proteome</keyword>
<dbReference type="EMBL" id="JACSQV010000014">
    <property type="protein sequence ID" value="MBD7919692.1"/>
    <property type="molecule type" value="Genomic_DNA"/>
</dbReference>
<evidence type="ECO:0000313" key="2">
    <source>
        <dbReference type="EMBL" id="MBD7919692.1"/>
    </source>
</evidence>
<sequence>MLRTTRHARHAAVPATRHERLHAARGMRARRRVTTALAVAAVVATTLPSAATARDAGAARSAATSTDRSVAAPPAAAPDAVTTPAGTEDAEVWCDYLSSYYLAFPSPWTARVINCRSTSLFVAPVRSDGSLGTCVLVPARHSRHLGGNVVRWVTDTRLC</sequence>
<proteinExistence type="predicted"/>
<organism evidence="2 3">
    <name type="scientific">Cellulomonas avistercoris</name>
    <dbReference type="NCBI Taxonomy" id="2762242"/>
    <lineage>
        <taxon>Bacteria</taxon>
        <taxon>Bacillati</taxon>
        <taxon>Actinomycetota</taxon>
        <taxon>Actinomycetes</taxon>
        <taxon>Micrococcales</taxon>
        <taxon>Cellulomonadaceae</taxon>
        <taxon>Cellulomonas</taxon>
    </lineage>
</organism>
<reference evidence="2 3" key="1">
    <citation type="submission" date="2020-08" db="EMBL/GenBank/DDBJ databases">
        <title>A Genomic Blueprint of the Chicken Gut Microbiome.</title>
        <authorList>
            <person name="Gilroy R."/>
            <person name="Ravi A."/>
            <person name="Getino M."/>
            <person name="Pursley I."/>
            <person name="Horton D.L."/>
            <person name="Alikhan N.-F."/>
            <person name="Baker D."/>
            <person name="Gharbi K."/>
            <person name="Hall N."/>
            <person name="Watson M."/>
            <person name="Adriaenssens E.M."/>
            <person name="Foster-Nyarko E."/>
            <person name="Jarju S."/>
            <person name="Secka A."/>
            <person name="Antonio M."/>
            <person name="Oren A."/>
            <person name="Chaudhuri R."/>
            <person name="La Ragione R.M."/>
            <person name="Hildebrand F."/>
            <person name="Pallen M.J."/>
        </authorList>
    </citation>
    <scope>NUCLEOTIDE SEQUENCE [LARGE SCALE GENOMIC DNA]</scope>
    <source>
        <strain evidence="2 3">Sa3CUA2</strain>
    </source>
</reference>
<evidence type="ECO:0000256" key="1">
    <source>
        <dbReference type="SAM" id="MobiDB-lite"/>
    </source>
</evidence>
<name>A0ABR8QGY8_9CELL</name>
<protein>
    <submittedName>
        <fullName evidence="2">Uncharacterized protein</fullName>
    </submittedName>
</protein>
<dbReference type="Proteomes" id="UP000604241">
    <property type="component" value="Unassembled WGS sequence"/>
</dbReference>
<accession>A0ABR8QGY8</accession>
<feature type="region of interest" description="Disordered" evidence="1">
    <location>
        <begin position="54"/>
        <end position="83"/>
    </location>
</feature>
<comment type="caution">
    <text evidence="2">The sequence shown here is derived from an EMBL/GenBank/DDBJ whole genome shotgun (WGS) entry which is preliminary data.</text>
</comment>
<dbReference type="RefSeq" id="WP_191784333.1">
    <property type="nucleotide sequence ID" value="NZ_JACSQV010000014.1"/>
</dbReference>